<proteinExistence type="predicted"/>
<sequence length="440" mass="49893">MIDQPTSHPQVRLMLVSLHTVQHDLDTSSYNMTKTSVIDENLLKKLKMKLLETKRTITAKPFIPFNTRVKDTFEISSSGNIYPCHIVSPFDVKISYSNEYILVSDPKYSWSRSWTIKVFDLTTRLYLKTIDTSCKDPPYICVEERPFLEDSGHSSDALICTQALSEGELEQGLYKFNLKQLVENEDGQKKPIWFVDVGKQHVGSMTTFDHRLYIVLHHVTIQMFNSKTGESLATIFGDPSPQSSIADPPQLVGLEVNVHTRELMACNRAQLLFFSLDQHSKGLERETPKTYISGDSFSYSQWCFYDRASKNILLGGRCFKKDIQVIHAESMTSIAKVNVGHSWISDTMKGMCVNERTGELLLIEGTQILVIAGNNDSTEPPQKQLVPIAQQDFYRTFMEYSSSRQVLESRTVITDQNSDETNCSNVSTNSSSYLNLCIVL</sequence>
<protein>
    <submittedName>
        <fullName evidence="1">Uncharacterized protein</fullName>
    </submittedName>
</protein>
<gene>
    <name evidence="1" type="ORF">C9374_013044</name>
</gene>
<organism evidence="1 2">
    <name type="scientific">Naegleria lovaniensis</name>
    <name type="common">Amoeba</name>
    <dbReference type="NCBI Taxonomy" id="51637"/>
    <lineage>
        <taxon>Eukaryota</taxon>
        <taxon>Discoba</taxon>
        <taxon>Heterolobosea</taxon>
        <taxon>Tetramitia</taxon>
        <taxon>Eutetramitia</taxon>
        <taxon>Vahlkampfiidae</taxon>
        <taxon>Naegleria</taxon>
    </lineage>
</organism>
<name>A0AA88KHJ2_NAELO</name>
<dbReference type="Proteomes" id="UP000816034">
    <property type="component" value="Unassembled WGS sequence"/>
</dbReference>
<comment type="caution">
    <text evidence="1">The sequence shown here is derived from an EMBL/GenBank/DDBJ whole genome shotgun (WGS) entry which is preliminary data.</text>
</comment>
<dbReference type="AlphaFoldDB" id="A0AA88KHJ2"/>
<evidence type="ECO:0000313" key="2">
    <source>
        <dbReference type="Proteomes" id="UP000816034"/>
    </source>
</evidence>
<reference evidence="1 2" key="1">
    <citation type="journal article" date="2018" name="BMC Genomics">
        <title>The genome of Naegleria lovaniensis, the basis for a comparative approach to unravel pathogenicity factors of the human pathogenic amoeba N. fowleri.</title>
        <authorList>
            <person name="Liechti N."/>
            <person name="Schurch N."/>
            <person name="Bruggmann R."/>
            <person name="Wittwer M."/>
        </authorList>
    </citation>
    <scope>NUCLEOTIDE SEQUENCE [LARGE SCALE GENOMIC DNA]</scope>
    <source>
        <strain evidence="1 2">ATCC 30569</strain>
    </source>
</reference>
<dbReference type="EMBL" id="PYSW02000064">
    <property type="protein sequence ID" value="KAG2372922.1"/>
    <property type="molecule type" value="Genomic_DNA"/>
</dbReference>
<dbReference type="RefSeq" id="XP_044542096.1">
    <property type="nucleotide sequence ID" value="XM_044688877.1"/>
</dbReference>
<dbReference type="GeneID" id="68105497"/>
<accession>A0AA88KHJ2</accession>
<evidence type="ECO:0000313" key="1">
    <source>
        <dbReference type="EMBL" id="KAG2372922.1"/>
    </source>
</evidence>
<keyword evidence="2" id="KW-1185">Reference proteome</keyword>